<evidence type="ECO:0000313" key="2">
    <source>
        <dbReference type="EMBL" id="KAJ7732250.1"/>
    </source>
</evidence>
<evidence type="ECO:0000256" key="1">
    <source>
        <dbReference type="SAM" id="MobiDB-lite"/>
    </source>
</evidence>
<gene>
    <name evidence="2" type="ORF">DFH07DRAFT_781025</name>
</gene>
<comment type="caution">
    <text evidence="2">The sequence shown here is derived from an EMBL/GenBank/DDBJ whole genome shotgun (WGS) entry which is preliminary data.</text>
</comment>
<dbReference type="AlphaFoldDB" id="A0AAD7MU57"/>
<name>A0AAD7MU57_9AGAR</name>
<sequence length="411" mass="45724">MDQCVLMRDTKRQQKCIIKPTSKNVVSQINRIDETQEAIARIQMGINQYDESKCSAEEERDIDNTPKTSKSPGSRDFEADTGPVACDGLGDLAHFIVLGSPTFHLEATLSELALGSLRLLKKILRSEVDSMLGEYISGVWGYFTFQEPPLELITLFKHHLAAEMQKICAPEFGAFWYLEGGFFPVVPIKMTGEGYMPVDLETRWWRGWLNMRRGGTDPAQCRVDTLEEERGGAQGVDNVDAAATVRGLSRKRGHEGQNLAITWLASRTHPPRRGPIALGKPLDAPLVLSGVEQEREARCVGRWRRRHEGRKHVHVLRVRGQGRGAEALDVARSGGERGEHRALDTCAGGEYAERERANHEKPRSQRTPVSGSIPEYGDVSTTPDPDSDSWARVTELHQSRSSLALVIPAII</sequence>
<dbReference type="EMBL" id="JARJLG010000177">
    <property type="protein sequence ID" value="KAJ7732250.1"/>
    <property type="molecule type" value="Genomic_DNA"/>
</dbReference>
<evidence type="ECO:0000313" key="3">
    <source>
        <dbReference type="Proteomes" id="UP001215280"/>
    </source>
</evidence>
<feature type="compositionally biased region" description="Basic and acidic residues" evidence="1">
    <location>
        <begin position="351"/>
        <end position="363"/>
    </location>
</feature>
<organism evidence="2 3">
    <name type="scientific">Mycena maculata</name>
    <dbReference type="NCBI Taxonomy" id="230809"/>
    <lineage>
        <taxon>Eukaryota</taxon>
        <taxon>Fungi</taxon>
        <taxon>Dikarya</taxon>
        <taxon>Basidiomycota</taxon>
        <taxon>Agaricomycotina</taxon>
        <taxon>Agaricomycetes</taxon>
        <taxon>Agaricomycetidae</taxon>
        <taxon>Agaricales</taxon>
        <taxon>Marasmiineae</taxon>
        <taxon>Mycenaceae</taxon>
        <taxon>Mycena</taxon>
    </lineage>
</organism>
<dbReference type="Proteomes" id="UP001215280">
    <property type="component" value="Unassembled WGS sequence"/>
</dbReference>
<proteinExistence type="predicted"/>
<reference evidence="2" key="1">
    <citation type="submission" date="2023-03" db="EMBL/GenBank/DDBJ databases">
        <title>Massive genome expansion in bonnet fungi (Mycena s.s.) driven by repeated elements and novel gene families across ecological guilds.</title>
        <authorList>
            <consortium name="Lawrence Berkeley National Laboratory"/>
            <person name="Harder C.B."/>
            <person name="Miyauchi S."/>
            <person name="Viragh M."/>
            <person name="Kuo A."/>
            <person name="Thoen E."/>
            <person name="Andreopoulos B."/>
            <person name="Lu D."/>
            <person name="Skrede I."/>
            <person name="Drula E."/>
            <person name="Henrissat B."/>
            <person name="Morin E."/>
            <person name="Kohler A."/>
            <person name="Barry K."/>
            <person name="LaButti K."/>
            <person name="Morin E."/>
            <person name="Salamov A."/>
            <person name="Lipzen A."/>
            <person name="Mereny Z."/>
            <person name="Hegedus B."/>
            <person name="Baldrian P."/>
            <person name="Stursova M."/>
            <person name="Weitz H."/>
            <person name="Taylor A."/>
            <person name="Grigoriev I.V."/>
            <person name="Nagy L.G."/>
            <person name="Martin F."/>
            <person name="Kauserud H."/>
        </authorList>
    </citation>
    <scope>NUCLEOTIDE SEQUENCE</scope>
    <source>
        <strain evidence="2">CBHHK188m</strain>
    </source>
</reference>
<feature type="region of interest" description="Disordered" evidence="1">
    <location>
        <begin position="52"/>
        <end position="77"/>
    </location>
</feature>
<accession>A0AAD7MU57</accession>
<keyword evidence="3" id="KW-1185">Reference proteome</keyword>
<feature type="region of interest" description="Disordered" evidence="1">
    <location>
        <begin position="348"/>
        <end position="389"/>
    </location>
</feature>
<protein>
    <submittedName>
        <fullName evidence="2">Uncharacterized protein</fullName>
    </submittedName>
</protein>